<accession>A0AAT9HUV1</accession>
<evidence type="ECO:0000313" key="2">
    <source>
        <dbReference type="EMBL" id="BFO21059.1"/>
    </source>
</evidence>
<dbReference type="AlphaFoldDB" id="A0AAT9HUV1"/>
<keyword evidence="1" id="KW-1133">Transmembrane helix</keyword>
<organism evidence="2">
    <name type="scientific">Streptomyces haneummycinicus</name>
    <dbReference type="NCBI Taxonomy" id="3074435"/>
    <lineage>
        <taxon>Bacteria</taxon>
        <taxon>Bacillati</taxon>
        <taxon>Actinomycetota</taxon>
        <taxon>Actinomycetes</taxon>
        <taxon>Kitasatosporales</taxon>
        <taxon>Streptomycetaceae</taxon>
        <taxon>Streptomyces</taxon>
    </lineage>
</organism>
<name>A0AAT9HUV1_9ACTN</name>
<feature type="transmembrane region" description="Helical" evidence="1">
    <location>
        <begin position="39"/>
        <end position="60"/>
    </location>
</feature>
<protein>
    <submittedName>
        <fullName evidence="2">Uncharacterized protein</fullName>
    </submittedName>
</protein>
<evidence type="ECO:0000256" key="1">
    <source>
        <dbReference type="SAM" id="Phobius"/>
    </source>
</evidence>
<dbReference type="EMBL" id="AP035768">
    <property type="protein sequence ID" value="BFO21059.1"/>
    <property type="molecule type" value="Genomic_DNA"/>
</dbReference>
<sequence>MWPATGTLLLGAALLALVAWLVVHDVARRLLRSTGLPRFSAACLLAGYAWLGLAGALWLIGGPVAEGAATTPSCTPSSSAS</sequence>
<gene>
    <name evidence="2" type="ORF">SHKM778_74470</name>
</gene>
<feature type="transmembrane region" description="Helical" evidence="1">
    <location>
        <begin position="6"/>
        <end position="27"/>
    </location>
</feature>
<keyword evidence="1" id="KW-0472">Membrane</keyword>
<reference evidence="2" key="1">
    <citation type="submission" date="2024-06" db="EMBL/GenBank/DDBJ databases">
        <authorList>
            <consortium name="consrtm"/>
            <person name="Uemura M."/>
            <person name="Terahara T."/>
        </authorList>
    </citation>
    <scope>NUCLEOTIDE SEQUENCE</scope>
    <source>
        <strain evidence="2">KM77-8</strain>
    </source>
</reference>
<proteinExistence type="predicted"/>
<keyword evidence="1" id="KW-0812">Transmembrane</keyword>
<reference evidence="2" key="2">
    <citation type="submission" date="2024-07" db="EMBL/GenBank/DDBJ databases">
        <title>Streptomyces haneummycinica sp. nov., a new antibiotic-producing actinobacterium isolated from marine sediment.</title>
        <authorList>
            <person name="Uemura M."/>
            <person name="Hamada M."/>
            <person name="Hirano S."/>
            <person name="Kobayashi K."/>
            <person name="Ohshiro T."/>
            <person name="Kobayashi T."/>
            <person name="Terahara T."/>
        </authorList>
    </citation>
    <scope>NUCLEOTIDE SEQUENCE</scope>
    <source>
        <strain evidence="2">KM77-8</strain>
    </source>
</reference>